<dbReference type="InterPro" id="IPR002156">
    <property type="entry name" value="RNaseH_domain"/>
</dbReference>
<keyword evidence="3" id="KW-0540">Nuclease</keyword>
<dbReference type="GO" id="GO:0004523">
    <property type="term" value="F:RNA-DNA hybrid ribonuclease activity"/>
    <property type="evidence" value="ECO:0007669"/>
    <property type="project" value="InterPro"/>
</dbReference>
<comment type="caution">
    <text evidence="8">The sequence shown here is derived from an EMBL/GenBank/DDBJ whole genome shotgun (WGS) entry which is preliminary data.</text>
</comment>
<evidence type="ECO:0000256" key="4">
    <source>
        <dbReference type="ARBA" id="ARBA00022759"/>
    </source>
</evidence>
<feature type="non-terminal residue" evidence="8">
    <location>
        <position position="108"/>
    </location>
</feature>
<dbReference type="AlphaFoldDB" id="A0A7L3ADH9"/>
<protein>
    <submittedName>
        <fullName evidence="8">POK8 protein</fullName>
    </submittedName>
</protein>
<keyword evidence="6" id="KW-0695">RNA-directed DNA polymerase</keyword>
<gene>
    <name evidence="8" type="primary">Ervk8</name>
    <name evidence="8" type="ORF">SYRPAR_R14587</name>
</gene>
<evidence type="ECO:0000256" key="6">
    <source>
        <dbReference type="ARBA" id="ARBA00022918"/>
    </source>
</evidence>
<evidence type="ECO:0000256" key="5">
    <source>
        <dbReference type="ARBA" id="ARBA00022801"/>
    </source>
</evidence>
<reference evidence="8 9" key="1">
    <citation type="submission" date="2019-09" db="EMBL/GenBank/DDBJ databases">
        <title>Bird 10,000 Genomes (B10K) Project - Family phase.</title>
        <authorList>
            <person name="Zhang G."/>
        </authorList>
    </citation>
    <scope>NUCLEOTIDE SEQUENCE [LARGE SCALE GENOMIC DNA]</scope>
    <source>
        <strain evidence="8">B10K-DU-003-42</strain>
        <tissue evidence="8">Mixed tissue sample</tissue>
    </source>
</reference>
<keyword evidence="5" id="KW-0378">Hydrolase</keyword>
<proteinExistence type="predicted"/>
<dbReference type="PANTHER" id="PTHR41694:SF3">
    <property type="entry name" value="RNA-DIRECTED DNA POLYMERASE-RELATED"/>
    <property type="match status" value="1"/>
</dbReference>
<feature type="non-terminal residue" evidence="8">
    <location>
        <position position="1"/>
    </location>
</feature>
<evidence type="ECO:0000313" key="8">
    <source>
        <dbReference type="EMBL" id="NXT18241.1"/>
    </source>
</evidence>
<dbReference type="PANTHER" id="PTHR41694">
    <property type="entry name" value="ENDOGENOUS RETROVIRUS GROUP K MEMBER POL PROTEIN"/>
    <property type="match status" value="1"/>
</dbReference>
<accession>A0A7L3ADH9</accession>
<dbReference type="SUPFAM" id="SSF53098">
    <property type="entry name" value="Ribonuclease H-like"/>
    <property type="match status" value="1"/>
</dbReference>
<evidence type="ECO:0000313" key="9">
    <source>
        <dbReference type="Proteomes" id="UP000536260"/>
    </source>
</evidence>
<dbReference type="PROSITE" id="PS50879">
    <property type="entry name" value="RNASE_H_1"/>
    <property type="match status" value="1"/>
</dbReference>
<evidence type="ECO:0000256" key="3">
    <source>
        <dbReference type="ARBA" id="ARBA00022722"/>
    </source>
</evidence>
<evidence type="ECO:0000256" key="2">
    <source>
        <dbReference type="ARBA" id="ARBA00022695"/>
    </source>
</evidence>
<dbReference type="InterPro" id="IPR036397">
    <property type="entry name" value="RNaseH_sf"/>
</dbReference>
<organism evidence="8 9">
    <name type="scientific">Syrrhaptes paradoxus</name>
    <name type="common">Pallas's sandgrouse</name>
    <dbReference type="NCBI Taxonomy" id="302527"/>
    <lineage>
        <taxon>Eukaryota</taxon>
        <taxon>Metazoa</taxon>
        <taxon>Chordata</taxon>
        <taxon>Craniata</taxon>
        <taxon>Vertebrata</taxon>
        <taxon>Euteleostomi</taxon>
        <taxon>Archelosauria</taxon>
        <taxon>Archosauria</taxon>
        <taxon>Dinosauria</taxon>
        <taxon>Saurischia</taxon>
        <taxon>Theropoda</taxon>
        <taxon>Coelurosauria</taxon>
        <taxon>Aves</taxon>
        <taxon>Neognathae</taxon>
        <taxon>Neoaves</taxon>
        <taxon>Columbimorphae</taxon>
        <taxon>Pterocliformes</taxon>
        <taxon>Pteroclidae</taxon>
        <taxon>Syrrhaptes</taxon>
    </lineage>
</organism>
<name>A0A7L3ADH9_9AVES</name>
<dbReference type="InterPro" id="IPR012337">
    <property type="entry name" value="RNaseH-like_sf"/>
</dbReference>
<feature type="domain" description="RNase H type-1" evidence="7">
    <location>
        <begin position="15"/>
        <end position="108"/>
    </location>
</feature>
<keyword evidence="2" id="KW-0548">Nucleotidyltransferase</keyword>
<keyword evidence="1" id="KW-0808">Transferase</keyword>
<keyword evidence="9" id="KW-1185">Reference proteome</keyword>
<dbReference type="GO" id="GO:0035613">
    <property type="term" value="F:RNA stem-loop binding"/>
    <property type="evidence" value="ECO:0007669"/>
    <property type="project" value="TreeGrafter"/>
</dbReference>
<dbReference type="Pfam" id="PF00075">
    <property type="entry name" value="RNase_H"/>
    <property type="match status" value="1"/>
</dbReference>
<evidence type="ECO:0000256" key="1">
    <source>
        <dbReference type="ARBA" id="ARBA00022679"/>
    </source>
</evidence>
<evidence type="ECO:0000259" key="7">
    <source>
        <dbReference type="PROSITE" id="PS50879"/>
    </source>
</evidence>
<dbReference type="Gene3D" id="3.30.420.10">
    <property type="entry name" value="Ribonuclease H-like superfamily/Ribonuclease H"/>
    <property type="match status" value="1"/>
</dbReference>
<dbReference type="GO" id="GO:0003964">
    <property type="term" value="F:RNA-directed DNA polymerase activity"/>
    <property type="evidence" value="ECO:0007669"/>
    <property type="project" value="UniProtKB-KW"/>
</dbReference>
<dbReference type="EMBL" id="VZTO01002336">
    <property type="protein sequence ID" value="NXT18241.1"/>
    <property type="molecule type" value="Genomic_DNA"/>
</dbReference>
<dbReference type="Proteomes" id="UP000536260">
    <property type="component" value="Unassembled WGS sequence"/>
</dbReference>
<sequence length="108" mass="12484">KQEWIVRPNRERKPISNAIMVYTDAGKKLRRAAVTWQKDGVWQHKILVADERDSLQTLELLAVVWALIHFKGPLNIVTDSLYVTGVVEIIEDAAIKEVQNKRLFELFT</sequence>
<keyword evidence="4" id="KW-0255">Endonuclease</keyword>